<dbReference type="OrthoDB" id="8859720at2"/>
<evidence type="ECO:0000313" key="2">
    <source>
        <dbReference type="Proteomes" id="UP000238589"/>
    </source>
</evidence>
<keyword evidence="2" id="KW-1185">Reference proteome</keyword>
<evidence type="ECO:0000313" key="1">
    <source>
        <dbReference type="EMBL" id="PRD64152.1"/>
    </source>
</evidence>
<reference evidence="1 2" key="1">
    <citation type="submission" date="2018-03" db="EMBL/GenBank/DDBJ databases">
        <title>Comparative genomics illustrates the genes involved in a hyperalkaliphilic mechanisms of Serpentinomonas isolated from highly-alkaline calcium-rich serpentinized springs.</title>
        <authorList>
            <person name="Suzuki S."/>
            <person name="Ishii S."/>
            <person name="Walworth N."/>
            <person name="Bird L."/>
            <person name="Kuenen J.G."/>
            <person name="Nealson K.H."/>
        </authorList>
    </citation>
    <scope>NUCLEOTIDE SEQUENCE [LARGE SCALE GENOMIC DNA]</scope>
    <source>
        <strain evidence="1 2">P1</strain>
    </source>
</reference>
<sequence>MNVTPARSYRCTYHPRDAYGGTQLSESGVLPVIQVKAGSAEHALRSAAAITGCAIESVERVEDAEVAA</sequence>
<dbReference type="Proteomes" id="UP000238589">
    <property type="component" value="Unassembled WGS sequence"/>
</dbReference>
<dbReference type="RefSeq" id="WP_105749528.1">
    <property type="nucleotide sequence ID" value="NZ_PVLQ01000088.1"/>
</dbReference>
<dbReference type="AlphaFoldDB" id="A0A2S9K147"/>
<dbReference type="EMBL" id="PVLQ01000088">
    <property type="protein sequence ID" value="PRD64152.1"/>
    <property type="molecule type" value="Genomic_DNA"/>
</dbReference>
<gene>
    <name evidence="1" type="ORF">C6P64_15935</name>
</gene>
<accession>A0A2S9K147</accession>
<protein>
    <submittedName>
        <fullName evidence="1">Uncharacterized protein</fullName>
    </submittedName>
</protein>
<proteinExistence type="predicted"/>
<organism evidence="1 2">
    <name type="scientific">Malikia granosa</name>
    <dbReference type="NCBI Taxonomy" id="263067"/>
    <lineage>
        <taxon>Bacteria</taxon>
        <taxon>Pseudomonadati</taxon>
        <taxon>Pseudomonadota</taxon>
        <taxon>Betaproteobacteria</taxon>
        <taxon>Burkholderiales</taxon>
        <taxon>Comamonadaceae</taxon>
        <taxon>Malikia</taxon>
    </lineage>
</organism>
<comment type="caution">
    <text evidence="1">The sequence shown here is derived from an EMBL/GenBank/DDBJ whole genome shotgun (WGS) entry which is preliminary data.</text>
</comment>
<name>A0A2S9K147_9BURK</name>